<keyword evidence="2" id="KW-0067">ATP-binding</keyword>
<dbReference type="InterPro" id="IPR011009">
    <property type="entry name" value="Kinase-like_dom_sf"/>
</dbReference>
<dbReference type="Pfam" id="PF00069">
    <property type="entry name" value="Pkinase"/>
    <property type="match status" value="2"/>
</dbReference>
<dbReference type="PROSITE" id="PS00108">
    <property type="entry name" value="PROTEIN_KINASE_ST"/>
    <property type="match status" value="1"/>
</dbReference>
<evidence type="ECO:0000313" key="4">
    <source>
        <dbReference type="EMBL" id="TFY74171.1"/>
    </source>
</evidence>
<evidence type="ECO:0000256" key="1">
    <source>
        <dbReference type="ARBA" id="ARBA00022741"/>
    </source>
</evidence>
<gene>
    <name evidence="4" type="ORF">EWM64_g9842</name>
</gene>
<dbReference type="STRING" id="135208.A0A4Y9ZJZ0"/>
<dbReference type="GO" id="GO:0005737">
    <property type="term" value="C:cytoplasm"/>
    <property type="evidence" value="ECO:0007669"/>
    <property type="project" value="TreeGrafter"/>
</dbReference>
<name>A0A4Y9ZJZ0_9AGAM</name>
<evidence type="ECO:0000313" key="5">
    <source>
        <dbReference type="Proteomes" id="UP000298061"/>
    </source>
</evidence>
<proteinExistence type="predicted"/>
<dbReference type="SMART" id="SM00220">
    <property type="entry name" value="S_TKc"/>
    <property type="match status" value="1"/>
</dbReference>
<dbReference type="EMBL" id="SFCI01002251">
    <property type="protein sequence ID" value="TFY74171.1"/>
    <property type="molecule type" value="Genomic_DNA"/>
</dbReference>
<dbReference type="GO" id="GO:0035556">
    <property type="term" value="P:intracellular signal transduction"/>
    <property type="evidence" value="ECO:0007669"/>
    <property type="project" value="TreeGrafter"/>
</dbReference>
<comment type="caution">
    <text evidence="4">The sequence shown here is derived from an EMBL/GenBank/DDBJ whole genome shotgun (WGS) entry which is preliminary data.</text>
</comment>
<feature type="non-terminal residue" evidence="4">
    <location>
        <position position="330"/>
    </location>
</feature>
<reference evidence="4 5" key="1">
    <citation type="submission" date="2019-02" db="EMBL/GenBank/DDBJ databases">
        <title>Genome sequencing of the rare red list fungi Hericium alpestre (H. flagellum).</title>
        <authorList>
            <person name="Buettner E."/>
            <person name="Kellner H."/>
        </authorList>
    </citation>
    <scope>NUCLEOTIDE SEQUENCE [LARGE SCALE GENOMIC DNA]</scope>
    <source>
        <strain evidence="4 5">DSM 108284</strain>
    </source>
</reference>
<keyword evidence="1" id="KW-0547">Nucleotide-binding</keyword>
<dbReference type="InterPro" id="IPR000719">
    <property type="entry name" value="Prot_kinase_dom"/>
</dbReference>
<dbReference type="AlphaFoldDB" id="A0A4Y9ZJZ0"/>
<dbReference type="GO" id="GO:0004674">
    <property type="term" value="F:protein serine/threonine kinase activity"/>
    <property type="evidence" value="ECO:0007669"/>
    <property type="project" value="TreeGrafter"/>
</dbReference>
<dbReference type="Proteomes" id="UP000298061">
    <property type="component" value="Unassembled WGS sequence"/>
</dbReference>
<protein>
    <recommendedName>
        <fullName evidence="3">Protein kinase domain-containing protein</fullName>
    </recommendedName>
</protein>
<dbReference type="PANTHER" id="PTHR24346">
    <property type="entry name" value="MAP/MICROTUBULE AFFINITY-REGULATING KINASE"/>
    <property type="match status" value="1"/>
</dbReference>
<dbReference type="PANTHER" id="PTHR24346:SF110">
    <property type="entry name" value="NON-SPECIFIC SERINE_THREONINE PROTEIN KINASE"/>
    <property type="match status" value="1"/>
</dbReference>
<accession>A0A4Y9ZJZ0</accession>
<evidence type="ECO:0000256" key="2">
    <source>
        <dbReference type="ARBA" id="ARBA00022840"/>
    </source>
</evidence>
<organism evidence="4 5">
    <name type="scientific">Hericium alpestre</name>
    <dbReference type="NCBI Taxonomy" id="135208"/>
    <lineage>
        <taxon>Eukaryota</taxon>
        <taxon>Fungi</taxon>
        <taxon>Dikarya</taxon>
        <taxon>Basidiomycota</taxon>
        <taxon>Agaricomycotina</taxon>
        <taxon>Agaricomycetes</taxon>
        <taxon>Russulales</taxon>
        <taxon>Hericiaceae</taxon>
        <taxon>Hericium</taxon>
    </lineage>
</organism>
<dbReference type="InterPro" id="IPR008271">
    <property type="entry name" value="Ser/Thr_kinase_AS"/>
</dbReference>
<keyword evidence="5" id="KW-1185">Reference proteome</keyword>
<dbReference type="GO" id="GO:0005524">
    <property type="term" value="F:ATP binding"/>
    <property type="evidence" value="ECO:0007669"/>
    <property type="project" value="UniProtKB-KW"/>
</dbReference>
<sequence>MMRKRDLVHQWNATQSSRCAEPLFVLVDDTLVFDRFQPSCFCLCPSNAPPTALRTPPASTHHVTSSNQQEEQVTYRDAYSHPAVQACPARVSSAKSNSACTKWGEEVVVKLIKRNNIEAAVRMGKEEREIAVLKALKYPNIVHLYEVLEADKYIGIILDYASGGELFDHILAHRCLKQKYACTLFSQLISGVWYIRRRKIIHRDLKLKNLLLDRNHKLWFAMLPAPELVISEGALVGSAVDIRSCRVILYAMPAGYLPFDDDPANPDGDNNLLYRYIVNTALSFPDYVSEDARDFLGLVLQPDPVKRAGLPDIMKHRWLAPYRYLLDKSA</sequence>
<dbReference type="SUPFAM" id="SSF56112">
    <property type="entry name" value="Protein kinase-like (PK-like)"/>
    <property type="match status" value="1"/>
</dbReference>
<dbReference type="Gene3D" id="1.10.510.10">
    <property type="entry name" value="Transferase(Phosphotransferase) domain 1"/>
    <property type="match status" value="2"/>
</dbReference>
<evidence type="ECO:0000259" key="3">
    <source>
        <dbReference type="PROSITE" id="PS50011"/>
    </source>
</evidence>
<dbReference type="OrthoDB" id="193931at2759"/>
<feature type="domain" description="Protein kinase" evidence="3">
    <location>
        <begin position="77"/>
        <end position="319"/>
    </location>
</feature>
<dbReference type="PROSITE" id="PS50011">
    <property type="entry name" value="PROTEIN_KINASE_DOM"/>
    <property type="match status" value="1"/>
</dbReference>